<keyword evidence="4 8" id="KW-0547">Nucleotide-binding</keyword>
<comment type="caution">
    <text evidence="14">The sequence shown here is derived from an EMBL/GenBank/DDBJ whole genome shotgun (WGS) entry which is preliminary data.</text>
</comment>
<keyword evidence="15" id="KW-1185">Reference proteome</keyword>
<sequence length="467" mass="53273">MMSFYNSFEEIFQEMKKRLTLTPTAMKLWIEPLKPLKLNNNHVMLYVESQFSKDMTMANFKTVMEEAFSDLLGFDVEVEILCSEDLTVEQKLKYGIESYADSSPKELQKELDDDDIVKTRLKNSELASNYQHTFDTFIVGDNNKLAYAACKAVVQEPSTRYNPLYIYSEPGLGKTHLLSAVKSEMEKLHPDMNIIYTTADTFTDDYVSNLRTKSNLEAFKQKYRSCDLLLIDDIQFMANKSETQQELFHTFNSLYNQNKQIIFTSDRPPKELNGIEQRLISRFEQGLLADIAPPEYETRIAIIKRKAELYGMNLPDSIVDFLADKLKTNIRQLEGAITKINALTLVTGSTPTLNMAQQVVRDIQSNHEPIPLTVEKIIAEVGKIYSVTPEDMRSQKRSSQISTARQVAIYVVNRITGLSYSNIGVEFGNRDHSTIVYAINKVKSTIKKDPTFKGMVDDMIKNLGNNA</sequence>
<evidence type="ECO:0000313" key="14">
    <source>
        <dbReference type="EMBL" id="EDR99822.1"/>
    </source>
</evidence>
<dbReference type="InterPro" id="IPR013159">
    <property type="entry name" value="DnaA_C"/>
</dbReference>
<evidence type="ECO:0000256" key="7">
    <source>
        <dbReference type="ARBA" id="ARBA00023125"/>
    </source>
</evidence>
<keyword evidence="5 8" id="KW-0067">ATP-binding</keyword>
<evidence type="ECO:0000313" key="15">
    <source>
        <dbReference type="Proteomes" id="UP000005326"/>
    </source>
</evidence>
<dbReference type="Proteomes" id="UP000005326">
    <property type="component" value="Unassembled WGS sequence"/>
</dbReference>
<comment type="similarity">
    <text evidence="1 8 11">Belongs to the DnaA family.</text>
</comment>
<evidence type="ECO:0000259" key="13">
    <source>
        <dbReference type="SMART" id="SM00760"/>
    </source>
</evidence>
<evidence type="ECO:0000256" key="3">
    <source>
        <dbReference type="ARBA" id="ARBA00022705"/>
    </source>
</evidence>
<comment type="subcellular location">
    <subcellularLocation>
        <location evidence="8">Cytoplasm</location>
    </subcellularLocation>
</comment>
<dbReference type="SUPFAM" id="SSF48295">
    <property type="entry name" value="TrpR-like"/>
    <property type="match status" value="1"/>
</dbReference>
<evidence type="ECO:0000256" key="1">
    <source>
        <dbReference type="ARBA" id="ARBA00006583"/>
    </source>
</evidence>
<dbReference type="InterPro" id="IPR027417">
    <property type="entry name" value="P-loop_NTPase"/>
</dbReference>
<dbReference type="InterPro" id="IPR010921">
    <property type="entry name" value="Trp_repressor/repl_initiator"/>
</dbReference>
<dbReference type="EMBL" id="ABCA03000054">
    <property type="protein sequence ID" value="EDR99822.1"/>
    <property type="molecule type" value="Genomic_DNA"/>
</dbReference>
<dbReference type="SMART" id="SM00382">
    <property type="entry name" value="AAA"/>
    <property type="match status" value="1"/>
</dbReference>
<dbReference type="Pfam" id="PF11638">
    <property type="entry name" value="DnaA_N"/>
    <property type="match status" value="1"/>
</dbReference>
<dbReference type="InterPro" id="IPR013317">
    <property type="entry name" value="DnaA_dom"/>
</dbReference>
<comment type="function">
    <text evidence="8 10">Plays an essential role in the initiation and regulation of chromosomal replication. ATP-DnaA binds to the origin of replication (oriC) to initiate formation of the DNA replication initiation complex once per cell cycle. Binds the DnaA box (a 9 base pair repeat at the origin) and separates the double-stranded (ds)DNA. Forms a right-handed helical filament on oriC DNA; dsDNA binds to the exterior of the filament while single-stranded (ss)DNA is stabiized in the filament's interior. The ATP-DnaA-oriC complex binds and stabilizes one strand of the AT-rich DNA unwinding element (DUE), permitting loading of DNA polymerase. After initiation quickly degrades to an ADP-DnaA complex that is not apt for DNA replication. Binds acidic phospholipids.</text>
</comment>
<reference evidence="14" key="2">
    <citation type="submission" date="2014-06" db="EMBL/GenBank/DDBJ databases">
        <title>Draft genome sequence of Eubacterium siraeum (DSM 15702).</title>
        <authorList>
            <person name="Sudarsanam P."/>
            <person name="Ley R."/>
            <person name="Guruge J."/>
            <person name="Turnbaugh P.J."/>
            <person name="Mahowald M."/>
            <person name="Liep D."/>
            <person name="Gordon J."/>
        </authorList>
    </citation>
    <scope>NUCLEOTIDE SEQUENCE</scope>
    <source>
        <strain evidence="14">DSM 15702</strain>
    </source>
</reference>
<comment type="caution">
    <text evidence="8">Lacks conserved residue(s) required for the propagation of feature annotation.</text>
</comment>
<dbReference type="InterPro" id="IPR020591">
    <property type="entry name" value="Chromosome_initiator_DnaA-like"/>
</dbReference>
<dbReference type="Pfam" id="PF00308">
    <property type="entry name" value="Bac_DnaA"/>
    <property type="match status" value="1"/>
</dbReference>
<comment type="domain">
    <text evidence="8">Domain I is involved in oligomerization and binding regulators, domain II is flexibile and of varying length in different bacteria, domain III forms the AAA+ region, while domain IV binds dsDNA.</text>
</comment>
<evidence type="ECO:0000256" key="8">
    <source>
        <dbReference type="HAMAP-Rule" id="MF_00377"/>
    </source>
</evidence>
<dbReference type="NCBIfam" id="TIGR00362">
    <property type="entry name" value="DnaA"/>
    <property type="match status" value="1"/>
</dbReference>
<reference evidence="14" key="1">
    <citation type="submission" date="2007-10" db="EMBL/GenBank/DDBJ databases">
        <authorList>
            <person name="Fulton L."/>
            <person name="Clifton S."/>
            <person name="Fulton B."/>
            <person name="Xu J."/>
            <person name="Minx P."/>
            <person name="Pepin K.H."/>
            <person name="Johnson M."/>
            <person name="Thiruvilangam P."/>
            <person name="Bhonagiri V."/>
            <person name="Nash W.E."/>
            <person name="Mardis E.R."/>
            <person name="Wilson R.K."/>
        </authorList>
    </citation>
    <scope>NUCLEOTIDE SEQUENCE [LARGE SCALE GENOMIC DNA]</scope>
    <source>
        <strain evidence="14">DSM 15702</strain>
    </source>
</reference>
<evidence type="ECO:0000256" key="2">
    <source>
        <dbReference type="ARBA" id="ARBA00022490"/>
    </source>
</evidence>
<dbReference type="PRINTS" id="PR00051">
    <property type="entry name" value="DNAA"/>
</dbReference>
<dbReference type="Gene3D" id="3.30.300.180">
    <property type="match status" value="1"/>
</dbReference>
<comment type="subunit">
    <text evidence="8">Oligomerizes as a right-handed, spiral filament on DNA at oriC.</text>
</comment>
<feature type="region of interest" description="Domain I, interacts with DnaA modulators" evidence="8">
    <location>
        <begin position="1"/>
        <end position="86"/>
    </location>
</feature>
<dbReference type="GO" id="GO:0003688">
    <property type="term" value="F:DNA replication origin binding"/>
    <property type="evidence" value="ECO:0007669"/>
    <property type="project" value="UniProtKB-UniRule"/>
</dbReference>
<evidence type="ECO:0000256" key="11">
    <source>
        <dbReference type="RuleBase" id="RU004227"/>
    </source>
</evidence>
<feature type="binding site" evidence="8">
    <location>
        <position position="175"/>
    </location>
    <ligand>
        <name>ATP</name>
        <dbReference type="ChEBI" id="CHEBI:30616"/>
    </ligand>
</feature>
<evidence type="ECO:0000259" key="12">
    <source>
        <dbReference type="SMART" id="SM00382"/>
    </source>
</evidence>
<keyword evidence="3 8" id="KW-0235">DNA replication</keyword>
<dbReference type="GO" id="GO:0005886">
    <property type="term" value="C:plasma membrane"/>
    <property type="evidence" value="ECO:0007669"/>
    <property type="project" value="TreeGrafter"/>
</dbReference>
<dbReference type="PANTHER" id="PTHR30050:SF2">
    <property type="entry name" value="CHROMOSOMAL REPLICATION INITIATOR PROTEIN DNAA"/>
    <property type="match status" value="1"/>
</dbReference>
<organism evidence="14 15">
    <name type="scientific">[Eubacterium] siraeum DSM 15702</name>
    <dbReference type="NCBI Taxonomy" id="428128"/>
    <lineage>
        <taxon>Bacteria</taxon>
        <taxon>Bacillati</taxon>
        <taxon>Bacillota</taxon>
        <taxon>Clostridia</taxon>
        <taxon>Eubacteriales</taxon>
        <taxon>Oscillospiraceae</taxon>
        <taxon>Oscillospiraceae incertae sedis</taxon>
    </lineage>
</organism>
<dbReference type="InterPro" id="IPR003593">
    <property type="entry name" value="AAA+_ATPase"/>
</dbReference>
<keyword evidence="6 8" id="KW-0446">Lipid-binding</keyword>
<dbReference type="CDD" id="cd06571">
    <property type="entry name" value="Bac_DnaA_C"/>
    <property type="match status" value="1"/>
</dbReference>
<dbReference type="PROSITE" id="PS01008">
    <property type="entry name" value="DNAA"/>
    <property type="match status" value="1"/>
</dbReference>
<feature type="binding site" evidence="8">
    <location>
        <position position="174"/>
    </location>
    <ligand>
        <name>ATP</name>
        <dbReference type="ChEBI" id="CHEBI:30616"/>
    </ligand>
</feature>
<dbReference type="SUPFAM" id="SSF52540">
    <property type="entry name" value="P-loop containing nucleoside triphosphate hydrolases"/>
    <property type="match status" value="1"/>
</dbReference>
<dbReference type="GO" id="GO:0005524">
    <property type="term" value="F:ATP binding"/>
    <property type="evidence" value="ECO:0007669"/>
    <property type="project" value="UniProtKB-UniRule"/>
</dbReference>
<gene>
    <name evidence="8 14" type="primary">dnaA</name>
    <name evidence="14" type="ORF">EUBSIR_02443</name>
</gene>
<evidence type="ECO:0000256" key="10">
    <source>
        <dbReference type="RuleBase" id="RU000577"/>
    </source>
</evidence>
<dbReference type="GO" id="GO:0008289">
    <property type="term" value="F:lipid binding"/>
    <property type="evidence" value="ECO:0007669"/>
    <property type="project" value="UniProtKB-KW"/>
</dbReference>
<feature type="domain" description="AAA+ ATPase" evidence="12">
    <location>
        <begin position="160"/>
        <end position="290"/>
    </location>
</feature>
<dbReference type="GO" id="GO:0005737">
    <property type="term" value="C:cytoplasm"/>
    <property type="evidence" value="ECO:0007669"/>
    <property type="project" value="UniProtKB-SubCell"/>
</dbReference>
<dbReference type="GO" id="GO:0006270">
    <property type="term" value="P:DNA replication initiation"/>
    <property type="evidence" value="ECO:0007669"/>
    <property type="project" value="UniProtKB-UniRule"/>
</dbReference>
<name>B0MRG6_9FIRM</name>
<dbReference type="PANTHER" id="PTHR30050">
    <property type="entry name" value="CHROMOSOMAL REPLICATION INITIATOR PROTEIN DNAA"/>
    <property type="match status" value="1"/>
</dbReference>
<dbReference type="AlphaFoldDB" id="B0MRG6"/>
<proteinExistence type="inferred from homology"/>
<keyword evidence="7 8" id="KW-0238">DNA-binding</keyword>
<evidence type="ECO:0000256" key="4">
    <source>
        <dbReference type="ARBA" id="ARBA00022741"/>
    </source>
</evidence>
<keyword evidence="2 8" id="KW-0963">Cytoplasm</keyword>
<dbReference type="InterPro" id="IPR038454">
    <property type="entry name" value="DnaA_N_sf"/>
</dbReference>
<accession>B0MRG6</accession>
<feature type="binding site" evidence="8">
    <location>
        <position position="171"/>
    </location>
    <ligand>
        <name>ATP</name>
        <dbReference type="ChEBI" id="CHEBI:30616"/>
    </ligand>
</feature>
<protein>
    <recommendedName>
        <fullName evidence="8 9">Chromosomal replication initiator protein DnaA</fullName>
    </recommendedName>
</protein>
<dbReference type="Gene3D" id="1.10.1750.10">
    <property type="match status" value="1"/>
</dbReference>
<dbReference type="Gene3D" id="1.10.8.60">
    <property type="match status" value="1"/>
</dbReference>
<dbReference type="InterPro" id="IPR018312">
    <property type="entry name" value="Chromosome_initiator_DnaA_CS"/>
</dbReference>
<dbReference type="Gene3D" id="3.40.50.300">
    <property type="entry name" value="P-loop containing nucleotide triphosphate hydrolases"/>
    <property type="match status" value="1"/>
</dbReference>
<dbReference type="HAMAP" id="MF_00377">
    <property type="entry name" value="DnaA_bact"/>
    <property type="match status" value="1"/>
</dbReference>
<dbReference type="InterPro" id="IPR024633">
    <property type="entry name" value="DnaA_N_dom"/>
</dbReference>
<evidence type="ECO:0000256" key="6">
    <source>
        <dbReference type="ARBA" id="ARBA00023121"/>
    </source>
</evidence>
<evidence type="ECO:0000256" key="9">
    <source>
        <dbReference type="NCBIfam" id="TIGR00362"/>
    </source>
</evidence>
<dbReference type="Pfam" id="PF08299">
    <property type="entry name" value="Bac_DnaA_C"/>
    <property type="match status" value="1"/>
</dbReference>
<dbReference type="GO" id="GO:0006275">
    <property type="term" value="P:regulation of DNA replication"/>
    <property type="evidence" value="ECO:0007669"/>
    <property type="project" value="UniProtKB-UniRule"/>
</dbReference>
<dbReference type="InterPro" id="IPR001957">
    <property type="entry name" value="Chromosome_initiator_DnaA"/>
</dbReference>
<feature type="domain" description="Chromosomal replication initiator DnaA C-terminal" evidence="13">
    <location>
        <begin position="373"/>
        <end position="442"/>
    </location>
</feature>
<dbReference type="SMART" id="SM00760">
    <property type="entry name" value="Bac_DnaA_C"/>
    <property type="match status" value="1"/>
</dbReference>
<feature type="region of interest" description="Domain IV, binds dsDNA" evidence="8">
    <location>
        <begin position="345"/>
        <end position="467"/>
    </location>
</feature>
<dbReference type="FunFam" id="3.40.50.300:FF:000668">
    <property type="entry name" value="Chromosomal replication initiator protein DnaA"/>
    <property type="match status" value="1"/>
</dbReference>
<dbReference type="CDD" id="cd00009">
    <property type="entry name" value="AAA"/>
    <property type="match status" value="1"/>
</dbReference>
<evidence type="ECO:0000256" key="5">
    <source>
        <dbReference type="ARBA" id="ARBA00022840"/>
    </source>
</evidence>
<feature type="binding site" evidence="8">
    <location>
        <position position="173"/>
    </location>
    <ligand>
        <name>ATP</name>
        <dbReference type="ChEBI" id="CHEBI:30616"/>
    </ligand>
</feature>